<feature type="domain" description="Thioredoxin" evidence="2">
    <location>
        <begin position="219"/>
        <end position="347"/>
    </location>
</feature>
<dbReference type="Proteomes" id="UP000678393">
    <property type="component" value="Unassembled WGS sequence"/>
</dbReference>
<dbReference type="OrthoDB" id="6064309at2759"/>
<evidence type="ECO:0000313" key="4">
    <source>
        <dbReference type="Proteomes" id="UP000678393"/>
    </source>
</evidence>
<sequence>MPRITSQWSVKPTSGGWQKTTVSKYSTFPSMKPQFRTSDAFSEMWGRLPYRNHLNHAQIYTDLSRKEYLCQLKTCLQQLPCDRTLQIRWRFDKEVPSFSLDFLFLYMSRFGKVEAIYQQATNACLVLFKNHRSAWLAANKRDLGLPYGRLFARWWNPPPQDSDQLRVTKHVEKAAETRTRCHSLMDADDRLAASSVLRACARVITESNRDGGPTLMAYLTEGVRRPVSSCIEKVKRTLPRKRTGEVVAISSVEQFHKVIKRGRLTVVDFYATWCGPCKAIAPVIESWAAEFRDVVFVKVDVDEHPEIAQEYMISAMPTFVLIKNSVTLDVIVGAFEEKLRETILVLK</sequence>
<dbReference type="Pfam" id="PF00085">
    <property type="entry name" value="Thioredoxin"/>
    <property type="match status" value="1"/>
</dbReference>
<dbReference type="AlphaFoldDB" id="A0A8S3ZT11"/>
<organism evidence="3 4">
    <name type="scientific">Candidula unifasciata</name>
    <dbReference type="NCBI Taxonomy" id="100452"/>
    <lineage>
        <taxon>Eukaryota</taxon>
        <taxon>Metazoa</taxon>
        <taxon>Spiralia</taxon>
        <taxon>Lophotrochozoa</taxon>
        <taxon>Mollusca</taxon>
        <taxon>Gastropoda</taxon>
        <taxon>Heterobranchia</taxon>
        <taxon>Euthyneura</taxon>
        <taxon>Panpulmonata</taxon>
        <taxon>Eupulmonata</taxon>
        <taxon>Stylommatophora</taxon>
        <taxon>Helicina</taxon>
        <taxon>Helicoidea</taxon>
        <taxon>Geomitridae</taxon>
        <taxon>Candidula</taxon>
    </lineage>
</organism>
<dbReference type="CDD" id="cd02947">
    <property type="entry name" value="TRX_family"/>
    <property type="match status" value="1"/>
</dbReference>
<accession>A0A8S3ZT11</accession>
<dbReference type="InterPro" id="IPR036249">
    <property type="entry name" value="Thioredoxin-like_sf"/>
</dbReference>
<dbReference type="EMBL" id="CAJHNH020004485">
    <property type="protein sequence ID" value="CAG5131128.1"/>
    <property type="molecule type" value="Genomic_DNA"/>
</dbReference>
<dbReference type="InterPro" id="IPR017937">
    <property type="entry name" value="Thioredoxin_CS"/>
</dbReference>
<name>A0A8S3ZT11_9EUPU</name>
<gene>
    <name evidence="3" type="ORF">CUNI_LOCUS16686</name>
</gene>
<keyword evidence="1" id="KW-1015">Disulfide bond</keyword>
<evidence type="ECO:0000256" key="1">
    <source>
        <dbReference type="ARBA" id="ARBA00023157"/>
    </source>
</evidence>
<dbReference type="InterPro" id="IPR013766">
    <property type="entry name" value="Thioredoxin_domain"/>
</dbReference>
<evidence type="ECO:0000313" key="3">
    <source>
        <dbReference type="EMBL" id="CAG5131128.1"/>
    </source>
</evidence>
<dbReference type="SUPFAM" id="SSF52833">
    <property type="entry name" value="Thioredoxin-like"/>
    <property type="match status" value="1"/>
</dbReference>
<proteinExistence type="predicted"/>
<protein>
    <recommendedName>
        <fullName evidence="2">Thioredoxin domain-containing protein</fullName>
    </recommendedName>
</protein>
<dbReference type="PROSITE" id="PS51352">
    <property type="entry name" value="THIOREDOXIN_2"/>
    <property type="match status" value="1"/>
</dbReference>
<evidence type="ECO:0000259" key="2">
    <source>
        <dbReference type="PROSITE" id="PS51352"/>
    </source>
</evidence>
<dbReference type="PRINTS" id="PR00421">
    <property type="entry name" value="THIOREDOXIN"/>
</dbReference>
<dbReference type="Gene3D" id="3.40.30.10">
    <property type="entry name" value="Glutaredoxin"/>
    <property type="match status" value="1"/>
</dbReference>
<reference evidence="3" key="1">
    <citation type="submission" date="2021-04" db="EMBL/GenBank/DDBJ databases">
        <authorList>
            <consortium name="Molecular Ecology Group"/>
        </authorList>
    </citation>
    <scope>NUCLEOTIDE SEQUENCE</scope>
</reference>
<dbReference type="PANTHER" id="PTHR46115">
    <property type="entry name" value="THIOREDOXIN-LIKE PROTEIN 1"/>
    <property type="match status" value="1"/>
</dbReference>
<keyword evidence="4" id="KW-1185">Reference proteome</keyword>
<dbReference type="PROSITE" id="PS00194">
    <property type="entry name" value="THIOREDOXIN_1"/>
    <property type="match status" value="1"/>
</dbReference>
<comment type="caution">
    <text evidence="3">The sequence shown here is derived from an EMBL/GenBank/DDBJ whole genome shotgun (WGS) entry which is preliminary data.</text>
</comment>